<dbReference type="Pfam" id="PF00440">
    <property type="entry name" value="TetR_N"/>
    <property type="match status" value="1"/>
</dbReference>
<organism evidence="4 5">
    <name type="scientific">Massilicoli timonensis</name>
    <dbReference type="NCBI Taxonomy" id="2015901"/>
    <lineage>
        <taxon>Bacteria</taxon>
        <taxon>Bacillati</taxon>
        <taxon>Bacillota</taxon>
        <taxon>Erysipelotrichia</taxon>
        <taxon>Erysipelotrichales</taxon>
        <taxon>Erysipelotrichaceae</taxon>
        <taxon>Massilicoli</taxon>
    </lineage>
</organism>
<dbReference type="PANTHER" id="PTHR43479">
    <property type="entry name" value="ACREF/ENVCD OPERON REPRESSOR-RELATED"/>
    <property type="match status" value="1"/>
</dbReference>
<evidence type="ECO:0000313" key="5">
    <source>
        <dbReference type="Proteomes" id="UP001524435"/>
    </source>
</evidence>
<evidence type="ECO:0000259" key="3">
    <source>
        <dbReference type="PROSITE" id="PS50977"/>
    </source>
</evidence>
<feature type="domain" description="HTH tetR-type" evidence="3">
    <location>
        <begin position="5"/>
        <end position="65"/>
    </location>
</feature>
<reference evidence="4 5" key="1">
    <citation type="submission" date="2022-06" db="EMBL/GenBank/DDBJ databases">
        <title>Isolation of gut microbiota from human fecal samples.</title>
        <authorList>
            <person name="Pamer E.G."/>
            <person name="Barat B."/>
            <person name="Waligurski E."/>
            <person name="Medina S."/>
            <person name="Paddock L."/>
            <person name="Mostad J."/>
        </authorList>
    </citation>
    <scope>NUCLEOTIDE SEQUENCE [LARGE SCALE GENOMIC DNA]</scope>
    <source>
        <strain evidence="4 5">DFI.6.1</strain>
    </source>
</reference>
<dbReference type="Pfam" id="PF14278">
    <property type="entry name" value="TetR_C_8"/>
    <property type="match status" value="1"/>
</dbReference>
<dbReference type="InterPro" id="IPR009057">
    <property type="entry name" value="Homeodomain-like_sf"/>
</dbReference>
<gene>
    <name evidence="4" type="ORF">NE663_07250</name>
</gene>
<accession>A0ABT1SLF2</accession>
<comment type="caution">
    <text evidence="4">The sequence shown here is derived from an EMBL/GenBank/DDBJ whole genome shotgun (WGS) entry which is preliminary data.</text>
</comment>
<sequence length="182" mass="21384">MQAYDKTKYRFAHAIIEVMKHEPLEKITVKDIVKKAGLTRQTFYRYFKDKYDLVNWYFDVLAQKSFKQMGVQCTLQEGLEKQFTFIKEEKLFFTQAFLYGKQNSLFNYAYDCILHFYEGIIVKKSGQPLDGNLRFLLRMYCHASIYMTAEWVRSGMRMSCKELSSLLIEALPTALAAILLEG</sequence>
<dbReference type="PROSITE" id="PS50977">
    <property type="entry name" value="HTH_TETR_2"/>
    <property type="match status" value="1"/>
</dbReference>
<dbReference type="EMBL" id="JANGCH010000009">
    <property type="protein sequence ID" value="MCQ5122052.1"/>
    <property type="molecule type" value="Genomic_DNA"/>
</dbReference>
<evidence type="ECO:0000256" key="1">
    <source>
        <dbReference type="ARBA" id="ARBA00023125"/>
    </source>
</evidence>
<proteinExistence type="predicted"/>
<dbReference type="RefSeq" id="WP_102267883.1">
    <property type="nucleotide sequence ID" value="NZ_CALVCM010000006.1"/>
</dbReference>
<dbReference type="PANTHER" id="PTHR43479:SF7">
    <property type="entry name" value="TETR-FAMILY TRANSCRIPTIONAL REGULATOR"/>
    <property type="match status" value="1"/>
</dbReference>
<evidence type="ECO:0000256" key="2">
    <source>
        <dbReference type="PROSITE-ProRule" id="PRU00335"/>
    </source>
</evidence>
<dbReference type="Gene3D" id="1.10.357.10">
    <property type="entry name" value="Tetracycline Repressor, domain 2"/>
    <property type="match status" value="1"/>
</dbReference>
<keyword evidence="1 2" id="KW-0238">DNA-binding</keyword>
<feature type="DNA-binding region" description="H-T-H motif" evidence="2">
    <location>
        <begin position="28"/>
        <end position="47"/>
    </location>
</feature>
<name>A0ABT1SLF2_9FIRM</name>
<dbReference type="InterPro" id="IPR039532">
    <property type="entry name" value="TetR_C_Firmicutes"/>
</dbReference>
<dbReference type="InterPro" id="IPR001647">
    <property type="entry name" value="HTH_TetR"/>
</dbReference>
<evidence type="ECO:0000313" key="4">
    <source>
        <dbReference type="EMBL" id="MCQ5122052.1"/>
    </source>
</evidence>
<dbReference type="Proteomes" id="UP001524435">
    <property type="component" value="Unassembled WGS sequence"/>
</dbReference>
<dbReference type="SUPFAM" id="SSF46689">
    <property type="entry name" value="Homeodomain-like"/>
    <property type="match status" value="1"/>
</dbReference>
<keyword evidence="5" id="KW-1185">Reference proteome</keyword>
<protein>
    <submittedName>
        <fullName evidence="4">TetR/AcrR family transcriptional regulator</fullName>
    </submittedName>
</protein>
<dbReference type="InterPro" id="IPR050624">
    <property type="entry name" value="HTH-type_Tx_Regulator"/>
</dbReference>